<evidence type="ECO:0000313" key="3">
    <source>
        <dbReference type="Proteomes" id="UP001611383"/>
    </source>
</evidence>
<feature type="compositionally biased region" description="Basic and acidic residues" evidence="1">
    <location>
        <begin position="59"/>
        <end position="76"/>
    </location>
</feature>
<dbReference type="InterPro" id="IPR021327">
    <property type="entry name" value="DUF2934"/>
</dbReference>
<evidence type="ECO:0000313" key="2">
    <source>
        <dbReference type="EMBL" id="WNG49515.1"/>
    </source>
</evidence>
<accession>A0ABY9X296</accession>
<reference evidence="2 3" key="1">
    <citation type="submission" date="2019-08" db="EMBL/GenBank/DDBJ databases">
        <title>Archangium and Cystobacter genomes.</title>
        <authorList>
            <person name="Chen I.-C.K."/>
            <person name="Wielgoss S."/>
        </authorList>
    </citation>
    <scope>NUCLEOTIDE SEQUENCE [LARGE SCALE GENOMIC DNA]</scope>
    <source>
        <strain evidence="2 3">Cbm 6</strain>
    </source>
</reference>
<dbReference type="RefSeq" id="WP_395807495.1">
    <property type="nucleotide sequence ID" value="NZ_CP043494.1"/>
</dbReference>
<keyword evidence="3" id="KW-1185">Reference proteome</keyword>
<dbReference type="Pfam" id="PF11154">
    <property type="entry name" value="DUF2934"/>
    <property type="match status" value="1"/>
</dbReference>
<proteinExistence type="predicted"/>
<gene>
    <name evidence="2" type="ORF">F0U60_39400</name>
</gene>
<organism evidence="2 3">
    <name type="scientific">Archangium minus</name>
    <dbReference type="NCBI Taxonomy" id="83450"/>
    <lineage>
        <taxon>Bacteria</taxon>
        <taxon>Pseudomonadati</taxon>
        <taxon>Myxococcota</taxon>
        <taxon>Myxococcia</taxon>
        <taxon>Myxococcales</taxon>
        <taxon>Cystobacterineae</taxon>
        <taxon>Archangiaceae</taxon>
        <taxon>Archangium</taxon>
    </lineage>
</organism>
<sequence length="76" mass="8513">MARANAKATQNTSSQQHAQPQQVAETSRNAANSNRSGPTQEQIARRAYELFLARGGSHGRHEDDWIQAERELRLGR</sequence>
<dbReference type="Proteomes" id="UP001611383">
    <property type="component" value="Chromosome"/>
</dbReference>
<feature type="compositionally biased region" description="Polar residues" evidence="1">
    <location>
        <begin position="7"/>
        <end position="42"/>
    </location>
</feature>
<name>A0ABY9X296_9BACT</name>
<protein>
    <submittedName>
        <fullName evidence="2">DUF2934 domain-containing protein</fullName>
    </submittedName>
</protein>
<feature type="region of interest" description="Disordered" evidence="1">
    <location>
        <begin position="1"/>
        <end position="76"/>
    </location>
</feature>
<dbReference type="EMBL" id="CP043494">
    <property type="protein sequence ID" value="WNG49515.1"/>
    <property type="molecule type" value="Genomic_DNA"/>
</dbReference>
<evidence type="ECO:0000256" key="1">
    <source>
        <dbReference type="SAM" id="MobiDB-lite"/>
    </source>
</evidence>